<evidence type="ECO:0000313" key="1">
    <source>
        <dbReference type="EMBL" id="SMB96783.1"/>
    </source>
</evidence>
<dbReference type="AlphaFoldDB" id="A0A1W1VU31"/>
<gene>
    <name evidence="1" type="ORF">SAMN00808754_1649</name>
</gene>
<name>A0A1W1VU31_9FIRM</name>
<dbReference type="STRING" id="698762.SAMN00808754_1649"/>
<accession>A0A1W1VU31</accession>
<proteinExistence type="predicted"/>
<protein>
    <submittedName>
        <fullName evidence="1">Uncharacterized protein</fullName>
    </submittedName>
</protein>
<reference evidence="1 2" key="1">
    <citation type="submission" date="2017-04" db="EMBL/GenBank/DDBJ databases">
        <authorList>
            <person name="Afonso C.L."/>
            <person name="Miller P.J."/>
            <person name="Scott M.A."/>
            <person name="Spackman E."/>
            <person name="Goraichik I."/>
            <person name="Dimitrov K.M."/>
            <person name="Suarez D.L."/>
            <person name="Swayne D.E."/>
        </authorList>
    </citation>
    <scope>NUCLEOTIDE SEQUENCE [LARGE SCALE GENOMIC DNA]</scope>
    <source>
        <strain evidence="1 2">ToBE</strain>
    </source>
</reference>
<dbReference type="Proteomes" id="UP000192569">
    <property type="component" value="Chromosome I"/>
</dbReference>
<keyword evidence="2" id="KW-1185">Reference proteome</keyword>
<sequence>MVNRQIGRGEVGRSFRGAAVMNLNLNLAELSLDELKALSAAVAEEIKRRLRVGEGIEIVLETDGWYDPRKNGGAYVAIVRDRPGGGVEREFVDPVQKVYDSKRRKYRAKWVFRALPGTRIEARIRSGSWRNEHRDYYVVGPDGLREASQGEVLGL</sequence>
<dbReference type="EMBL" id="LT838272">
    <property type="protein sequence ID" value="SMB96783.1"/>
    <property type="molecule type" value="Genomic_DNA"/>
</dbReference>
<organism evidence="1 2">
    <name type="scientific">Thermanaeromonas toyohensis ToBE</name>
    <dbReference type="NCBI Taxonomy" id="698762"/>
    <lineage>
        <taxon>Bacteria</taxon>
        <taxon>Bacillati</taxon>
        <taxon>Bacillota</taxon>
        <taxon>Clostridia</taxon>
        <taxon>Neomoorellales</taxon>
        <taxon>Neomoorellaceae</taxon>
        <taxon>Thermanaeromonas</taxon>
    </lineage>
</organism>
<evidence type="ECO:0000313" key="2">
    <source>
        <dbReference type="Proteomes" id="UP000192569"/>
    </source>
</evidence>